<evidence type="ECO:0000313" key="2">
    <source>
        <dbReference type="Proteomes" id="UP001177295"/>
    </source>
</evidence>
<accession>A0ABY8WU68</accession>
<evidence type="ECO:0000313" key="1">
    <source>
        <dbReference type="EMBL" id="WIO45945.1"/>
    </source>
</evidence>
<proteinExistence type="predicted"/>
<organism evidence="1 2">
    <name type="scientific">Candidatus Southlakia epibionticum</name>
    <dbReference type="NCBI Taxonomy" id="3043284"/>
    <lineage>
        <taxon>Bacteria</taxon>
        <taxon>Candidatus Saccharimonadota</taxon>
        <taxon>Candidatus Saccharimonadia</taxon>
        <taxon>Candidatus Saccharimonadales</taxon>
        <taxon>Candidatus Saccharimonadaceae</taxon>
        <taxon>Candidatus Southlakia</taxon>
    </lineage>
</organism>
<keyword evidence="2" id="KW-1185">Reference proteome</keyword>
<dbReference type="Proteomes" id="UP001177295">
    <property type="component" value="Chromosome"/>
</dbReference>
<dbReference type="PROSITE" id="PS51257">
    <property type="entry name" value="PROKAR_LIPOPROTEIN"/>
    <property type="match status" value="1"/>
</dbReference>
<sequence length="927" mass="100311">MRTYFSQTLGKNVARTILLVVSVAFVLTACMYQQANAWRGSNGKNSGRNRAEETGWGGNPCGDSRFLSYPCAVFWLSNPGSSYLSEAGSTPDNPIWVDWNATKLRANIRGSWNTQFSSDTHIYSLFSIGGGGRNVRVLNLNGHKDSNGSIFFDRGHRSGHGIWWWINSNDQLELEIDINGVAKPGGPAERVRFNGTSCLARKFGNIVKTYSGKSINCDTEGTNFWLRRRAKPQGWDVNGQTYAVAKSGSGYTSYKNYKNSQPDGWGAINHASDQPTIGSGELARFSSNLRNVELPGYGRQELELKINIKNTFFRNYHEVVNCERQNWNSCGSDTKIVVWRGADPPAKTQCSGQKYRSWDTIFIKPDALSLYSYDDDCLGMRIPSDGSKIGWYVCQKVAWYWNTSIDHVWDNSVPACFVVKSTFDLIPKIGDGSTSIGATNQDTQIDAPSIIQNEGGILRNIGVDWGTYDFKIPNSVIQSAGGESAVTAIFNQIFNKTSSGSLRYAEVDFGSIVHACEWMKGNPDLHAYVPDCNTLAGAIVSALSSGGNQVNNEKLKTTGAQVGDLVCRTMTIRHYNWGTRAGGDTHRRVAYPKCYRIAKKPSVQVWGNGIRVGSNSGVVTGLPAAQYTRSSIITAMSSLADSGQLFGSWGEYGMTTPQNGVIRSASAGGLSGVGAGAANASTSTEATRNNLSFANAGIPGGGYGKWGMIPAQPNIGGQFTSNVRNHAGNVSLGGMASGVYNATARVVKISGEVGAGKSIIIKSAGTVIIDGNITYAPSSYHKSSDITQLVIVASNIIIRNNVTQVDAWLAATPNKNNTQDGIVSTCEVDETPNLTAIRARGVNYANGLNANTCNQQLRINGPVLARELQLRRTFGSDRRGAGDVDGYNDPAEIINMRADAYLWAANYISNTTGNITTDYTIELPPRY</sequence>
<reference evidence="1 2" key="1">
    <citation type="journal article" date="2023" name="Cell">
        <title>Genetic manipulation of Patescibacteria provides mechanistic insights into microbial dark matter and the epibiotic lifestyle.</title>
        <authorList>
            <person name="Wang Y."/>
            <person name="Gallagher L.A."/>
            <person name="Andrade P.A."/>
            <person name="Liu A."/>
            <person name="Humphreys I.R."/>
            <person name="Turkarslan S."/>
            <person name="Cutler K.J."/>
            <person name="Arrieta-Ortiz M.L."/>
            <person name="Li Y."/>
            <person name="Radey M.C."/>
            <person name="McLean J.S."/>
            <person name="Cong Q."/>
            <person name="Baker D."/>
            <person name="Baliga N.S."/>
            <person name="Peterson S.B."/>
            <person name="Mougous J.D."/>
        </authorList>
    </citation>
    <scope>NUCLEOTIDE SEQUENCE [LARGE SCALE GENOMIC DNA]</scope>
    <source>
        <strain evidence="1 2">ML1</strain>
    </source>
</reference>
<gene>
    <name evidence="1" type="ORF">SEML1_0315</name>
</gene>
<name>A0ABY8WU68_9BACT</name>
<dbReference type="EMBL" id="CP124550">
    <property type="protein sequence ID" value="WIO45945.1"/>
    <property type="molecule type" value="Genomic_DNA"/>
</dbReference>
<evidence type="ECO:0008006" key="3">
    <source>
        <dbReference type="Google" id="ProtNLM"/>
    </source>
</evidence>
<protein>
    <recommendedName>
        <fullName evidence="3">Transglycosylase SLT domain-containing protein</fullName>
    </recommendedName>
</protein>